<evidence type="ECO:0000256" key="4">
    <source>
        <dbReference type="ARBA" id="ARBA00023143"/>
    </source>
</evidence>
<keyword evidence="8" id="KW-0966">Cell projection</keyword>
<proteinExistence type="inferred from homology"/>
<keyword evidence="3" id="KW-0175">Coiled coil</keyword>
<feature type="domain" description="Flagellar hook-associated protein 2 C-terminal" evidence="7">
    <location>
        <begin position="324"/>
        <end position="584"/>
    </location>
</feature>
<evidence type="ECO:0000313" key="8">
    <source>
        <dbReference type="EMBL" id="MEC0227894.1"/>
    </source>
</evidence>
<dbReference type="RefSeq" id="WP_326072191.1">
    <property type="nucleotide sequence ID" value="NZ_JARLKY010000025.1"/>
</dbReference>
<dbReference type="InterPro" id="IPR010809">
    <property type="entry name" value="FliD_C"/>
</dbReference>
<dbReference type="PANTHER" id="PTHR30288:SF0">
    <property type="entry name" value="FLAGELLAR HOOK-ASSOCIATED PROTEIN 2"/>
    <property type="match status" value="1"/>
</dbReference>
<keyword evidence="8" id="KW-0969">Cilium</keyword>
<accession>A0ABU6G2J3</accession>
<keyword evidence="9" id="KW-1185">Reference proteome</keyword>
<dbReference type="Pfam" id="PF02465">
    <property type="entry name" value="FliD_N"/>
    <property type="match status" value="1"/>
</dbReference>
<comment type="similarity">
    <text evidence="1 5">Belongs to the FliD family.</text>
</comment>
<protein>
    <recommendedName>
        <fullName evidence="5">Flagellar hook-associated protein 2</fullName>
        <shortName evidence="5">HAP2</shortName>
    </recommendedName>
    <alternativeName>
        <fullName evidence="5">Flagellar cap protein</fullName>
    </alternativeName>
</protein>
<comment type="function">
    <text evidence="5">Required for morphogenesis and for the elongation of the flagellar filament by facilitating polymerization of the flagellin monomers at the tip of growing filament. Forms a capping structure, which prevents flagellin subunits (transported through the central channel of the flagellum) from leaking out without polymerization at the distal end.</text>
</comment>
<name>A0ABU6G2J3_9BACL</name>
<comment type="caution">
    <text evidence="8">The sequence shown here is derived from an EMBL/GenBank/DDBJ whole genome shotgun (WGS) entry which is preliminary data.</text>
</comment>
<dbReference type="Proteomes" id="UP001338137">
    <property type="component" value="Unassembled WGS sequence"/>
</dbReference>
<dbReference type="Pfam" id="PF07195">
    <property type="entry name" value="FliD_C"/>
    <property type="match status" value="1"/>
</dbReference>
<evidence type="ECO:0000259" key="7">
    <source>
        <dbReference type="Pfam" id="PF07195"/>
    </source>
</evidence>
<sequence>MVSRVSGLNSGMDIESLVTKLMKAENAPVDKLKQKKTSLGWTSDLYREINTKLSSLQKNLDAMRLSGDWKQLAATSSNPTAVTVKADGTANAITHSISVTNLAVAATSYTNSPISSSAVVGSTPVGASTSISAAASNNSFNVNFGGISRTITLRDGDYTESALATEIQTQINNSFGAGKINVTNSSGSIKMDGSQQITVNSISGNTGMTSIGFANNQTNRLDTSLQLSNQKQFGTAPNLSSGDLSFTINGQKISYTASDTLNSIISRVNSSPAGVNMSYDAATDRVTVTSKDTGLNSQVVMNEDSGSGQLLKALGLNSVTTIAGKDANVEIDGVASTRSSNTFSSGGVTYTLNQVTTSPVSVGISQDVESTVAKIKTFVATYNEAVELLNKRVKEDKYRSFTPLTDDQRESMKETDIKLWEDKAKSGLLRSDDILNSTISNMRSLLSATVGSSTSPTYNALYKIGITTKMYNATSNTDSGKLELDETELRKALNSDPDAVVQTFSNYPDGIAQKMYTQVSKSISDIIEKAGGPSASTDNVRSIIGKRITDINGDIADMTAKVAKKEAYYYKMFAAMDSAIGKSNSVLNSLSKSMG</sequence>
<comment type="subcellular location">
    <subcellularLocation>
        <location evidence="5">Secreted</location>
    </subcellularLocation>
    <subcellularLocation>
        <location evidence="5">Bacterial flagellum</location>
    </subcellularLocation>
</comment>
<evidence type="ECO:0000256" key="1">
    <source>
        <dbReference type="ARBA" id="ARBA00009764"/>
    </source>
</evidence>
<evidence type="ECO:0000256" key="3">
    <source>
        <dbReference type="ARBA" id="ARBA00023054"/>
    </source>
</evidence>
<evidence type="ECO:0000256" key="2">
    <source>
        <dbReference type="ARBA" id="ARBA00011255"/>
    </source>
</evidence>
<organism evidence="8 9">
    <name type="scientific">Paenibacillus alba</name>
    <dbReference type="NCBI Taxonomy" id="1197127"/>
    <lineage>
        <taxon>Bacteria</taxon>
        <taxon>Bacillati</taxon>
        <taxon>Bacillota</taxon>
        <taxon>Bacilli</taxon>
        <taxon>Bacillales</taxon>
        <taxon>Paenibacillaceae</taxon>
        <taxon>Paenibacillus</taxon>
    </lineage>
</organism>
<evidence type="ECO:0000313" key="9">
    <source>
        <dbReference type="Proteomes" id="UP001338137"/>
    </source>
</evidence>
<reference evidence="8 9" key="1">
    <citation type="submission" date="2023-03" db="EMBL/GenBank/DDBJ databases">
        <title>Bacillus Genome Sequencing.</title>
        <authorList>
            <person name="Dunlap C."/>
        </authorList>
    </citation>
    <scope>NUCLEOTIDE SEQUENCE [LARGE SCALE GENOMIC DNA]</scope>
    <source>
        <strain evidence="8 9">BD-533</strain>
    </source>
</reference>
<dbReference type="PANTHER" id="PTHR30288">
    <property type="entry name" value="FLAGELLAR CAP/ASSEMBLY PROTEIN FLID"/>
    <property type="match status" value="1"/>
</dbReference>
<evidence type="ECO:0000256" key="5">
    <source>
        <dbReference type="RuleBase" id="RU362066"/>
    </source>
</evidence>
<keyword evidence="8" id="KW-0282">Flagellum</keyword>
<evidence type="ECO:0000259" key="6">
    <source>
        <dbReference type="Pfam" id="PF02465"/>
    </source>
</evidence>
<dbReference type="EMBL" id="JARLKY010000025">
    <property type="protein sequence ID" value="MEC0227894.1"/>
    <property type="molecule type" value="Genomic_DNA"/>
</dbReference>
<gene>
    <name evidence="8" type="primary">fliD</name>
    <name evidence="8" type="ORF">P4I72_12230</name>
</gene>
<dbReference type="InterPro" id="IPR040026">
    <property type="entry name" value="FliD"/>
</dbReference>
<dbReference type="InterPro" id="IPR003481">
    <property type="entry name" value="FliD_N"/>
</dbReference>
<keyword evidence="4 5" id="KW-0975">Bacterial flagellum</keyword>
<feature type="domain" description="Flagellar hook-associated protein 2 N-terminal" evidence="6">
    <location>
        <begin position="10"/>
        <end position="105"/>
    </location>
</feature>
<comment type="subunit">
    <text evidence="2 5">Homopentamer.</text>
</comment>
<keyword evidence="5" id="KW-0964">Secreted</keyword>